<dbReference type="EMBL" id="FNGW01000001">
    <property type="protein sequence ID" value="SDL36818.1"/>
    <property type="molecule type" value="Genomic_DNA"/>
</dbReference>
<dbReference type="InterPro" id="IPR051788">
    <property type="entry name" value="MFS_Transporter"/>
</dbReference>
<evidence type="ECO:0000256" key="2">
    <source>
        <dbReference type="ARBA" id="ARBA00008335"/>
    </source>
</evidence>
<evidence type="ECO:0000313" key="9">
    <source>
        <dbReference type="EMBL" id="SDL36818.1"/>
    </source>
</evidence>
<keyword evidence="5 7" id="KW-1133">Transmembrane helix</keyword>
<dbReference type="Gene3D" id="1.20.1250.20">
    <property type="entry name" value="MFS general substrate transporter like domains"/>
    <property type="match status" value="2"/>
</dbReference>
<keyword evidence="3" id="KW-0813">Transport</keyword>
<evidence type="ECO:0000259" key="8">
    <source>
        <dbReference type="PROSITE" id="PS50850"/>
    </source>
</evidence>
<gene>
    <name evidence="9" type="ORF">SAMN04515677_101649</name>
</gene>
<feature type="transmembrane region" description="Helical" evidence="7">
    <location>
        <begin position="273"/>
        <end position="292"/>
    </location>
</feature>
<dbReference type="AlphaFoldDB" id="A0A1G9JH91"/>
<feature type="transmembrane region" description="Helical" evidence="7">
    <location>
        <begin position="327"/>
        <end position="350"/>
    </location>
</feature>
<dbReference type="PANTHER" id="PTHR23514">
    <property type="entry name" value="BYPASS OF STOP CODON PROTEIN 6"/>
    <property type="match status" value="1"/>
</dbReference>
<evidence type="ECO:0000313" key="10">
    <source>
        <dbReference type="Proteomes" id="UP000199068"/>
    </source>
</evidence>
<organism evidence="9 10">
    <name type="scientific">Romboutsia lituseburensis DSM 797</name>
    <dbReference type="NCBI Taxonomy" id="1121325"/>
    <lineage>
        <taxon>Bacteria</taxon>
        <taxon>Bacillati</taxon>
        <taxon>Bacillota</taxon>
        <taxon>Clostridia</taxon>
        <taxon>Peptostreptococcales</taxon>
        <taxon>Peptostreptococcaceae</taxon>
        <taxon>Romboutsia</taxon>
    </lineage>
</organism>
<dbReference type="Proteomes" id="UP000199068">
    <property type="component" value="Unassembled WGS sequence"/>
</dbReference>
<dbReference type="RefSeq" id="WP_092722783.1">
    <property type="nucleotide sequence ID" value="NZ_FNGW01000001.1"/>
</dbReference>
<dbReference type="PROSITE" id="PS50850">
    <property type="entry name" value="MFS"/>
    <property type="match status" value="1"/>
</dbReference>
<feature type="transmembrane region" description="Helical" evidence="7">
    <location>
        <begin position="128"/>
        <end position="149"/>
    </location>
</feature>
<feature type="transmembrane region" description="Helical" evidence="7">
    <location>
        <begin position="40"/>
        <end position="59"/>
    </location>
</feature>
<keyword evidence="6 7" id="KW-0472">Membrane</keyword>
<evidence type="ECO:0000256" key="4">
    <source>
        <dbReference type="ARBA" id="ARBA00022692"/>
    </source>
</evidence>
<dbReference type="GO" id="GO:0005886">
    <property type="term" value="C:plasma membrane"/>
    <property type="evidence" value="ECO:0007669"/>
    <property type="project" value="UniProtKB-SubCell"/>
</dbReference>
<dbReference type="GO" id="GO:0022857">
    <property type="term" value="F:transmembrane transporter activity"/>
    <property type="evidence" value="ECO:0007669"/>
    <property type="project" value="InterPro"/>
</dbReference>
<dbReference type="SUPFAM" id="SSF103473">
    <property type="entry name" value="MFS general substrate transporter"/>
    <property type="match status" value="1"/>
</dbReference>
<keyword evidence="10" id="KW-1185">Reference proteome</keyword>
<dbReference type="InterPro" id="IPR020846">
    <property type="entry name" value="MFS_dom"/>
</dbReference>
<dbReference type="Pfam" id="PF07690">
    <property type="entry name" value="MFS_1"/>
    <property type="match status" value="1"/>
</dbReference>
<sequence>MLKLLLIIIYLAFISLGLPDAILGSAWPMIHQDLDVSISSAGIATMIVAGGTIISSFFSSKLISRFGTGKVTAFSVSLTAAGLLGIYFSPSFIWICLLGIPLGLGAGAVDSALNNFVAIHYEAKHMNWLHCFWGIGATSGPFIMSLYLLKENGWRMGYATIGIIQAVLAISLFISLPLWKKFEVKDSEDENNCSDVKVSMLLKLPGAKPALISFFCYCSVELTAGLWVSSYLVVKTGLSAELAAKWVSLYYLGITVGRFLAGFLAMKLNNKQMIRIGQIIAISGVILLAIPLPNNMQLAGIILIGLGCAPIYPAMLHETPNRFGKELSQGIMGIQMATAYVGSTFVPPLFGMLSKFSGFGILPVFLLILLILMVVTSERVSKVCSDNKNIKVEC</sequence>
<dbReference type="STRING" id="1121325.SAMN04515677_101649"/>
<dbReference type="InterPro" id="IPR011701">
    <property type="entry name" value="MFS"/>
</dbReference>
<feature type="transmembrane region" description="Helical" evidence="7">
    <location>
        <begin position="210"/>
        <end position="234"/>
    </location>
</feature>
<comment type="subcellular location">
    <subcellularLocation>
        <location evidence="1">Cell membrane</location>
        <topology evidence="1">Multi-pass membrane protein</topology>
    </subcellularLocation>
</comment>
<evidence type="ECO:0000256" key="5">
    <source>
        <dbReference type="ARBA" id="ARBA00022989"/>
    </source>
</evidence>
<name>A0A1G9JH91_9FIRM</name>
<dbReference type="InterPro" id="IPR036259">
    <property type="entry name" value="MFS_trans_sf"/>
</dbReference>
<evidence type="ECO:0000256" key="1">
    <source>
        <dbReference type="ARBA" id="ARBA00004651"/>
    </source>
</evidence>
<protein>
    <submittedName>
        <fullName evidence="9">Fucose permease</fullName>
    </submittedName>
</protein>
<evidence type="ECO:0000256" key="6">
    <source>
        <dbReference type="ARBA" id="ARBA00023136"/>
    </source>
</evidence>
<accession>A0A1G9JH91</accession>
<feature type="domain" description="Major facilitator superfamily (MFS) profile" evidence="8">
    <location>
        <begin position="5"/>
        <end position="381"/>
    </location>
</feature>
<dbReference type="PANTHER" id="PTHR23514:SF3">
    <property type="entry name" value="BYPASS OF STOP CODON PROTEIN 6"/>
    <property type="match status" value="1"/>
</dbReference>
<comment type="similarity">
    <text evidence="2">Belongs to the major facilitator superfamily.</text>
</comment>
<feature type="transmembrane region" description="Helical" evidence="7">
    <location>
        <begin position="155"/>
        <end position="179"/>
    </location>
</feature>
<feature type="transmembrane region" description="Helical" evidence="7">
    <location>
        <begin position="298"/>
        <end position="315"/>
    </location>
</feature>
<evidence type="ECO:0000256" key="3">
    <source>
        <dbReference type="ARBA" id="ARBA00022448"/>
    </source>
</evidence>
<keyword evidence="4 7" id="KW-0812">Transmembrane</keyword>
<evidence type="ECO:0000256" key="7">
    <source>
        <dbReference type="SAM" id="Phobius"/>
    </source>
</evidence>
<reference evidence="9 10" key="1">
    <citation type="submission" date="2016-10" db="EMBL/GenBank/DDBJ databases">
        <authorList>
            <person name="de Groot N.N."/>
        </authorList>
    </citation>
    <scope>NUCLEOTIDE SEQUENCE [LARGE SCALE GENOMIC DNA]</scope>
    <source>
        <strain evidence="9 10">DSM 797</strain>
    </source>
</reference>
<feature type="transmembrane region" description="Helical" evidence="7">
    <location>
        <begin position="94"/>
        <end position="116"/>
    </location>
</feature>
<feature type="transmembrane region" description="Helical" evidence="7">
    <location>
        <begin position="356"/>
        <end position="375"/>
    </location>
</feature>
<feature type="transmembrane region" description="Helical" evidence="7">
    <location>
        <begin position="246"/>
        <end position="266"/>
    </location>
</feature>
<proteinExistence type="inferred from homology"/>